<accession>A0ABN1QMX9</accession>
<feature type="domain" description="EthD" evidence="1">
    <location>
        <begin position="65"/>
        <end position="144"/>
    </location>
</feature>
<keyword evidence="3" id="KW-1185">Reference proteome</keyword>
<organism evidence="2 3">
    <name type="scientific">Pseudonocardia zijingensis</name>
    <dbReference type="NCBI Taxonomy" id="153376"/>
    <lineage>
        <taxon>Bacteria</taxon>
        <taxon>Bacillati</taxon>
        <taxon>Actinomycetota</taxon>
        <taxon>Actinomycetes</taxon>
        <taxon>Pseudonocardiales</taxon>
        <taxon>Pseudonocardiaceae</taxon>
        <taxon>Pseudonocardia</taxon>
    </lineage>
</organism>
<dbReference type="Pfam" id="PF07110">
    <property type="entry name" value="EthD"/>
    <property type="match status" value="1"/>
</dbReference>
<comment type="caution">
    <text evidence="2">The sequence shown here is derived from an EMBL/GenBank/DDBJ whole genome shotgun (WGS) entry which is preliminary data.</text>
</comment>
<name>A0ABN1QMX9_9PSEU</name>
<dbReference type="PANTHER" id="PTHR40260:SF2">
    <property type="entry name" value="BLR8190 PROTEIN"/>
    <property type="match status" value="1"/>
</dbReference>
<dbReference type="InterPro" id="IPR011008">
    <property type="entry name" value="Dimeric_a/b-barrel"/>
</dbReference>
<evidence type="ECO:0000313" key="2">
    <source>
        <dbReference type="EMBL" id="GAA0945022.1"/>
    </source>
</evidence>
<proteinExistence type="predicted"/>
<dbReference type="Proteomes" id="UP001499967">
    <property type="component" value="Unassembled WGS sequence"/>
</dbReference>
<dbReference type="PANTHER" id="PTHR40260">
    <property type="entry name" value="BLR8190 PROTEIN"/>
    <property type="match status" value="1"/>
</dbReference>
<dbReference type="NCBIfam" id="TIGR02118">
    <property type="entry name" value="EthD family reductase"/>
    <property type="match status" value="1"/>
</dbReference>
<gene>
    <name evidence="2" type="ORF">GCM10009559_42880</name>
</gene>
<dbReference type="InterPro" id="IPR009799">
    <property type="entry name" value="EthD_dom"/>
</dbReference>
<dbReference type="EMBL" id="BAAAHP010000117">
    <property type="protein sequence ID" value="GAA0945022.1"/>
    <property type="molecule type" value="Genomic_DNA"/>
</dbReference>
<evidence type="ECO:0000259" key="1">
    <source>
        <dbReference type="Pfam" id="PF07110"/>
    </source>
</evidence>
<dbReference type="Gene3D" id="3.30.70.100">
    <property type="match status" value="1"/>
</dbReference>
<protein>
    <recommendedName>
        <fullName evidence="1">EthD domain-containing protein</fullName>
    </recommendedName>
</protein>
<reference evidence="2 3" key="1">
    <citation type="journal article" date="2019" name="Int. J. Syst. Evol. Microbiol.">
        <title>The Global Catalogue of Microorganisms (GCM) 10K type strain sequencing project: providing services to taxonomists for standard genome sequencing and annotation.</title>
        <authorList>
            <consortium name="The Broad Institute Genomics Platform"/>
            <consortium name="The Broad Institute Genome Sequencing Center for Infectious Disease"/>
            <person name="Wu L."/>
            <person name="Ma J."/>
        </authorList>
    </citation>
    <scope>NUCLEOTIDE SEQUENCE [LARGE SCALE GENOMIC DNA]</scope>
    <source>
        <strain evidence="2 3">JCM 11117</strain>
    </source>
</reference>
<sequence length="158" mass="16650">MIAAKSWSDERRDPSAGKGGVPISHILGFRVAVGSHPLEMNQIPRAPRARQRRSLVFQVTVLYNHPEDPAKFDAHYDEVHAPLATTIPGLQRYTVSRPGPGPDGAKPPYYLVAVLEFESEAAYGAGMSGPEGKAAVADLANFATAGAAVMAGSAVSVV</sequence>
<evidence type="ECO:0000313" key="3">
    <source>
        <dbReference type="Proteomes" id="UP001499967"/>
    </source>
</evidence>
<dbReference type="SUPFAM" id="SSF54909">
    <property type="entry name" value="Dimeric alpha+beta barrel"/>
    <property type="match status" value="1"/>
</dbReference>